<evidence type="ECO:0000313" key="12">
    <source>
        <dbReference type="Proteomes" id="UP001054945"/>
    </source>
</evidence>
<comment type="similarity">
    <text evidence="2">Belongs to the sodium:neurotransmitter symporter (SNF) (TC 2.A.22) family.</text>
</comment>
<feature type="transmembrane region" description="Helical" evidence="10">
    <location>
        <begin position="129"/>
        <end position="146"/>
    </location>
</feature>
<dbReference type="PANTHER" id="PTHR11616">
    <property type="entry name" value="SODIUM/CHLORIDE DEPENDENT TRANSPORTER"/>
    <property type="match status" value="1"/>
</dbReference>
<protein>
    <submittedName>
        <fullName evidence="11">Sodium-dependent neutral amino acid transporter B(0)AT3</fullName>
    </submittedName>
</protein>
<comment type="caution">
    <text evidence="11">The sequence shown here is derived from an EMBL/GenBank/DDBJ whole genome shotgun (WGS) entry which is preliminary data.</text>
</comment>
<dbReference type="InterPro" id="IPR000175">
    <property type="entry name" value="Na/ntran_symport"/>
</dbReference>
<sequence>MNAVVNSRCLPDPYFVMLCLEGIPCFYMELAVGQRLRKGRSGRGTWSFGSPLPWAECPREEGPNNTWIKVPECQKSSPTEYFWYRQTLDISANIESPEAFNWRIALCLLLAWFFCYLCMAKGIASSGKVVYVTATFPYLVLVIFFFRGITLDGMQKGLEHLFTPDWSKLADPVVWLEAGTQIFFSLGLAFGGLIAFSSYNPVHNNCFRDALTVSLCNCATSMFAGIVVFSVLGFKAHNTHARCVEDRDLLLQPLYPNTTIPPVIPEDVIAHLRHTTPNLPFDFPECDIQKELEKVSPATVLREMFRGIIFVIGTRIITIQHYHQ</sequence>
<dbReference type="GO" id="GO:0046872">
    <property type="term" value="F:metal ion binding"/>
    <property type="evidence" value="ECO:0007669"/>
    <property type="project" value="UniProtKB-KW"/>
</dbReference>
<dbReference type="EMBL" id="BPLR01017718">
    <property type="protein sequence ID" value="GIY93883.1"/>
    <property type="molecule type" value="Genomic_DNA"/>
</dbReference>
<name>A0AAV4XGU8_CAEEX</name>
<feature type="binding site" evidence="9">
    <location>
        <position position="185"/>
    </location>
    <ligand>
        <name>Na(+)</name>
        <dbReference type="ChEBI" id="CHEBI:29101"/>
        <label>1</label>
    </ligand>
</feature>
<dbReference type="PRINTS" id="PR01206">
    <property type="entry name" value="ORPHTRNSPORT"/>
</dbReference>
<evidence type="ECO:0000256" key="6">
    <source>
        <dbReference type="ARBA" id="ARBA00022989"/>
    </source>
</evidence>
<keyword evidence="7 10" id="KW-0472">Membrane</keyword>
<keyword evidence="4 10" id="KW-0812">Transmembrane</keyword>
<gene>
    <name evidence="11" type="primary">Slc6a18</name>
    <name evidence="11" type="ORF">CEXT_255721</name>
</gene>
<dbReference type="PROSITE" id="PS50267">
    <property type="entry name" value="NA_NEUROTRAN_SYMP_3"/>
    <property type="match status" value="1"/>
</dbReference>
<evidence type="ECO:0000256" key="9">
    <source>
        <dbReference type="PIRSR" id="PIRSR600175-1"/>
    </source>
</evidence>
<dbReference type="GO" id="GO:0035725">
    <property type="term" value="P:sodium ion transmembrane transport"/>
    <property type="evidence" value="ECO:0007669"/>
    <property type="project" value="TreeGrafter"/>
</dbReference>
<dbReference type="GO" id="GO:0005886">
    <property type="term" value="C:plasma membrane"/>
    <property type="evidence" value="ECO:0007669"/>
    <property type="project" value="InterPro"/>
</dbReference>
<evidence type="ECO:0000256" key="1">
    <source>
        <dbReference type="ARBA" id="ARBA00004141"/>
    </source>
</evidence>
<feature type="binding site" evidence="9">
    <location>
        <position position="217"/>
    </location>
    <ligand>
        <name>Na(+)</name>
        <dbReference type="ChEBI" id="CHEBI:29101"/>
        <label>1</label>
    </ligand>
</feature>
<evidence type="ECO:0000256" key="2">
    <source>
        <dbReference type="ARBA" id="ARBA00006459"/>
    </source>
</evidence>
<feature type="transmembrane region" description="Helical" evidence="10">
    <location>
        <begin position="104"/>
        <end position="123"/>
    </location>
</feature>
<dbReference type="Proteomes" id="UP001054945">
    <property type="component" value="Unassembled WGS sequence"/>
</dbReference>
<evidence type="ECO:0000256" key="5">
    <source>
        <dbReference type="ARBA" id="ARBA00022847"/>
    </source>
</evidence>
<reference evidence="11 12" key="1">
    <citation type="submission" date="2021-06" db="EMBL/GenBank/DDBJ databases">
        <title>Caerostris extrusa draft genome.</title>
        <authorList>
            <person name="Kono N."/>
            <person name="Arakawa K."/>
        </authorList>
    </citation>
    <scope>NUCLEOTIDE SEQUENCE [LARGE SCALE GENOMIC DNA]</scope>
</reference>
<dbReference type="InterPro" id="IPR002438">
    <property type="entry name" value="Neutral_aa_SLC6"/>
</dbReference>
<feature type="transmembrane region" description="Helical" evidence="10">
    <location>
        <begin position="211"/>
        <end position="232"/>
    </location>
</feature>
<evidence type="ECO:0000256" key="4">
    <source>
        <dbReference type="ARBA" id="ARBA00022692"/>
    </source>
</evidence>
<dbReference type="InterPro" id="IPR037272">
    <property type="entry name" value="SNS_sf"/>
</dbReference>
<organism evidence="11 12">
    <name type="scientific">Caerostris extrusa</name>
    <name type="common">Bark spider</name>
    <name type="synonym">Caerostris bankana</name>
    <dbReference type="NCBI Taxonomy" id="172846"/>
    <lineage>
        <taxon>Eukaryota</taxon>
        <taxon>Metazoa</taxon>
        <taxon>Ecdysozoa</taxon>
        <taxon>Arthropoda</taxon>
        <taxon>Chelicerata</taxon>
        <taxon>Arachnida</taxon>
        <taxon>Araneae</taxon>
        <taxon>Araneomorphae</taxon>
        <taxon>Entelegynae</taxon>
        <taxon>Araneoidea</taxon>
        <taxon>Araneidae</taxon>
        <taxon>Caerostris</taxon>
    </lineage>
</organism>
<keyword evidence="9" id="KW-0479">Metal-binding</keyword>
<accession>A0AAV4XGU8</accession>
<evidence type="ECO:0000256" key="10">
    <source>
        <dbReference type="SAM" id="Phobius"/>
    </source>
</evidence>
<dbReference type="AlphaFoldDB" id="A0AAV4XGU8"/>
<proteinExistence type="inferred from homology"/>
<comment type="subcellular location">
    <subcellularLocation>
        <location evidence="1">Membrane</location>
        <topology evidence="1">Multi-pass membrane protein</topology>
    </subcellularLocation>
</comment>
<dbReference type="PANTHER" id="PTHR11616:SF182">
    <property type="entry name" value="TRANSPORTER"/>
    <property type="match status" value="1"/>
</dbReference>
<keyword evidence="8" id="KW-0325">Glycoprotein</keyword>
<keyword evidence="3" id="KW-0813">Transport</keyword>
<feature type="transmembrane region" description="Helical" evidence="10">
    <location>
        <begin position="182"/>
        <end position="199"/>
    </location>
</feature>
<dbReference type="Pfam" id="PF00209">
    <property type="entry name" value="SNF"/>
    <property type="match status" value="1"/>
</dbReference>
<evidence type="ECO:0000256" key="7">
    <source>
        <dbReference type="ARBA" id="ARBA00023136"/>
    </source>
</evidence>
<keyword evidence="6 10" id="KW-1133">Transmembrane helix</keyword>
<keyword evidence="12" id="KW-1185">Reference proteome</keyword>
<evidence type="ECO:0000256" key="3">
    <source>
        <dbReference type="ARBA" id="ARBA00022448"/>
    </source>
</evidence>
<dbReference type="SUPFAM" id="SSF161070">
    <property type="entry name" value="SNF-like"/>
    <property type="match status" value="1"/>
</dbReference>
<dbReference type="GO" id="GO:0015293">
    <property type="term" value="F:symporter activity"/>
    <property type="evidence" value="ECO:0007669"/>
    <property type="project" value="UniProtKB-KW"/>
</dbReference>
<evidence type="ECO:0000256" key="8">
    <source>
        <dbReference type="ARBA" id="ARBA00023180"/>
    </source>
</evidence>
<evidence type="ECO:0000313" key="11">
    <source>
        <dbReference type="EMBL" id="GIY93883.1"/>
    </source>
</evidence>
<dbReference type="GO" id="GO:0006865">
    <property type="term" value="P:amino acid transport"/>
    <property type="evidence" value="ECO:0007669"/>
    <property type="project" value="TreeGrafter"/>
</dbReference>
<keyword evidence="5" id="KW-0769">Symport</keyword>
<keyword evidence="9" id="KW-0915">Sodium</keyword>